<dbReference type="GO" id="GO:0004497">
    <property type="term" value="F:monooxygenase activity"/>
    <property type="evidence" value="ECO:0007669"/>
    <property type="project" value="InterPro"/>
</dbReference>
<evidence type="ECO:0000313" key="7">
    <source>
        <dbReference type="Proteomes" id="UP000011115"/>
    </source>
</evidence>
<evidence type="ECO:0000256" key="2">
    <source>
        <dbReference type="ARBA" id="ARBA00010617"/>
    </source>
</evidence>
<accession>M1D272</accession>
<dbReference type="PRINTS" id="PR00463">
    <property type="entry name" value="EP450I"/>
</dbReference>
<dbReference type="InterPro" id="IPR002401">
    <property type="entry name" value="Cyt_P450_E_grp-I"/>
</dbReference>
<comment type="cofactor">
    <cofactor evidence="1">
        <name>heme</name>
        <dbReference type="ChEBI" id="CHEBI:30413"/>
    </cofactor>
</comment>
<dbReference type="InterPro" id="IPR036396">
    <property type="entry name" value="Cyt_P450_sf"/>
</dbReference>
<dbReference type="ExpressionAtlas" id="M1D272">
    <property type="expression patterns" value="baseline"/>
</dbReference>
<keyword evidence="4" id="KW-0560">Oxidoreductase</keyword>
<dbReference type="Gramene" id="PGSC0003DMT400079643">
    <property type="protein sequence ID" value="PGSC0003DMT400079643"/>
    <property type="gene ID" value="PGSC0003DMG400031019"/>
</dbReference>
<dbReference type="InterPro" id="IPR001128">
    <property type="entry name" value="Cyt_P450"/>
</dbReference>
<dbReference type="OrthoDB" id="1470350at2759"/>
<name>M1D272_SOLTU</name>
<evidence type="ECO:0000313" key="6">
    <source>
        <dbReference type="EnsemblPlants" id="PGSC0003DMT400079643"/>
    </source>
</evidence>
<evidence type="ECO:0000256" key="3">
    <source>
        <dbReference type="ARBA" id="ARBA00022723"/>
    </source>
</evidence>
<reference evidence="7" key="1">
    <citation type="journal article" date="2011" name="Nature">
        <title>Genome sequence and analysis of the tuber crop potato.</title>
        <authorList>
            <consortium name="The Potato Genome Sequencing Consortium"/>
        </authorList>
    </citation>
    <scope>NUCLEOTIDE SEQUENCE [LARGE SCALE GENOMIC DNA]</scope>
    <source>
        <strain evidence="7">cv. DM1-3 516 R44</strain>
    </source>
</reference>
<keyword evidence="3" id="KW-0479">Metal-binding</keyword>
<proteinExistence type="inferred from homology"/>
<keyword evidence="7" id="KW-1185">Reference proteome</keyword>
<dbReference type="GO" id="GO:0005506">
    <property type="term" value="F:iron ion binding"/>
    <property type="evidence" value="ECO:0007669"/>
    <property type="project" value="InterPro"/>
</dbReference>
<sequence length="215" mass="24855">MKKCIKVVDEFVYKIIRNKTEQMSKSRDDSRVMKKSDILSRFLEMNKTDPKYLKDIILSFIIAGKDTTASTLSWFFYMMCKHPLLQEKIADEVRKATGINQNSSIDELANSITDDALDKMQYLHASLTETLRLYPAIPVDSKVCLSDDTFPDGFKVRKGDAVAYQPWAMGRMTSLWGDDAEDFRPERWIDENCCFRQESPFKFTAFQVPQSLTIL</sequence>
<dbReference type="Proteomes" id="UP000011115">
    <property type="component" value="Unassembled WGS sequence"/>
</dbReference>
<evidence type="ECO:0000256" key="5">
    <source>
        <dbReference type="ARBA" id="ARBA00023004"/>
    </source>
</evidence>
<gene>
    <name evidence="6" type="primary">LOC102600809</name>
</gene>
<dbReference type="GO" id="GO:0016705">
    <property type="term" value="F:oxidoreductase activity, acting on paired donors, with incorporation or reduction of molecular oxygen"/>
    <property type="evidence" value="ECO:0007669"/>
    <property type="project" value="InterPro"/>
</dbReference>
<reference evidence="6" key="2">
    <citation type="submission" date="2015-06" db="UniProtKB">
        <authorList>
            <consortium name="EnsemblPlants"/>
        </authorList>
    </citation>
    <scope>IDENTIFICATION</scope>
    <source>
        <strain evidence="6">DM1-3 516 R44</strain>
    </source>
</reference>
<dbReference type="PANTHER" id="PTHR24296">
    <property type="entry name" value="CYTOCHROME P450"/>
    <property type="match status" value="1"/>
</dbReference>
<comment type="similarity">
    <text evidence="2">Belongs to the cytochrome P450 family.</text>
</comment>
<dbReference type="EnsemblPlants" id="PGSC0003DMT400079643">
    <property type="protein sequence ID" value="PGSC0003DMT400079643"/>
    <property type="gene ID" value="PGSC0003DMG400031019"/>
</dbReference>
<protein>
    <submittedName>
        <fullName evidence="6">Cytochrome P450</fullName>
    </submittedName>
</protein>
<evidence type="ECO:0000256" key="1">
    <source>
        <dbReference type="ARBA" id="ARBA00001971"/>
    </source>
</evidence>
<keyword evidence="5" id="KW-0408">Iron</keyword>
<organism evidence="6 7">
    <name type="scientific">Solanum tuberosum</name>
    <name type="common">Potato</name>
    <dbReference type="NCBI Taxonomy" id="4113"/>
    <lineage>
        <taxon>Eukaryota</taxon>
        <taxon>Viridiplantae</taxon>
        <taxon>Streptophyta</taxon>
        <taxon>Embryophyta</taxon>
        <taxon>Tracheophyta</taxon>
        <taxon>Spermatophyta</taxon>
        <taxon>Magnoliopsida</taxon>
        <taxon>eudicotyledons</taxon>
        <taxon>Gunneridae</taxon>
        <taxon>Pentapetalae</taxon>
        <taxon>asterids</taxon>
        <taxon>lamiids</taxon>
        <taxon>Solanales</taxon>
        <taxon>Solanaceae</taxon>
        <taxon>Solanoideae</taxon>
        <taxon>Solaneae</taxon>
        <taxon>Solanum</taxon>
    </lineage>
</organism>
<dbReference type="AlphaFoldDB" id="M1D272"/>
<dbReference type="Gene3D" id="1.10.630.10">
    <property type="entry name" value="Cytochrome P450"/>
    <property type="match status" value="1"/>
</dbReference>
<dbReference type="PRINTS" id="PR00385">
    <property type="entry name" value="P450"/>
</dbReference>
<evidence type="ECO:0000256" key="4">
    <source>
        <dbReference type="ARBA" id="ARBA00023002"/>
    </source>
</evidence>
<dbReference type="SUPFAM" id="SSF48264">
    <property type="entry name" value="Cytochrome P450"/>
    <property type="match status" value="1"/>
</dbReference>
<dbReference type="Pfam" id="PF00067">
    <property type="entry name" value="p450"/>
    <property type="match status" value="1"/>
</dbReference>
<dbReference type="GO" id="GO:0020037">
    <property type="term" value="F:heme binding"/>
    <property type="evidence" value="ECO:0007669"/>
    <property type="project" value="InterPro"/>
</dbReference>